<feature type="compositionally biased region" description="Low complexity" evidence="3">
    <location>
        <begin position="145"/>
        <end position="156"/>
    </location>
</feature>
<organism evidence="4 5">
    <name type="scientific">Odontophorus gujanensis</name>
    <name type="common">marbled wood quail</name>
    <dbReference type="NCBI Taxonomy" id="886794"/>
    <lineage>
        <taxon>Eukaryota</taxon>
        <taxon>Metazoa</taxon>
        <taxon>Chordata</taxon>
        <taxon>Craniata</taxon>
        <taxon>Vertebrata</taxon>
        <taxon>Euteleostomi</taxon>
        <taxon>Archelosauria</taxon>
        <taxon>Archosauria</taxon>
        <taxon>Dinosauria</taxon>
        <taxon>Saurischia</taxon>
        <taxon>Theropoda</taxon>
        <taxon>Coelurosauria</taxon>
        <taxon>Aves</taxon>
        <taxon>Neognathae</taxon>
        <taxon>Galloanserae</taxon>
        <taxon>Galliformes</taxon>
        <taxon>Odontophoridae</taxon>
        <taxon>Odontophorus</taxon>
    </lineage>
</organism>
<feature type="coiled-coil region" evidence="2">
    <location>
        <begin position="950"/>
        <end position="998"/>
    </location>
</feature>
<gene>
    <name evidence="4" type="primary">Axdnd1</name>
    <name evidence="4" type="ORF">ODOGUJ_R03271</name>
</gene>
<feature type="non-terminal residue" evidence="4">
    <location>
        <position position="1"/>
    </location>
</feature>
<evidence type="ECO:0000256" key="2">
    <source>
        <dbReference type="SAM" id="Coils"/>
    </source>
</evidence>
<keyword evidence="1 2" id="KW-0175">Coiled coil</keyword>
<dbReference type="Proteomes" id="UP000522663">
    <property type="component" value="Unassembled WGS sequence"/>
</dbReference>
<comment type="caution">
    <text evidence="4">The sequence shown here is derived from an EMBL/GenBank/DDBJ whole genome shotgun (WGS) entry which is preliminary data.</text>
</comment>
<sequence length="1010" mass="115106">MPTNGMPAPGPKAEGRKMSTASVSKDHSGIPSLRGTSRMLDHIRPVSSSPGYGFVPEEIFRALTCASSSLGSPGYLRSHQKTKNTVGFRGCLQTPDRLWHYPNRRRKFRHLTDHPVSLTGAGRDVSYLCDVVTSREDKKRVALKSSSSQSAQEQSSGTVSSTSQATLADSLVPKEFHIVRNQGVLPLKYFDDKYTTLLEDSEKKLRLFPSMKPSGRLEVIQLMEAMDSMLEKAGVDELIGITGPSQLHNMLELMKAEQNIYNIVFHELIRQVSVDCVERGQLLSKLRQRYVDLLERIPQQMKTLYQRMMAQRLVDSHITEELLYFKECVAQLASELYEVREHDCKVTKEAEKAQEELAAAMREAEANANLLEQYRELYELQRRRLEDQVLMVAQERDIWSSAACDLALKIIERNQLTLVRRLHVSGKALTQVLKHFIVLLASKDLRDLAELQEEIEQFKGILGRVGAEIEHWEESSKEKLQTVCRSLNKWLQDRHSNSSLQMKEELLDEILEDMKLLINMLNEDIQLYGGEAHLAKTESLRSAARIQEHWTELGETVLNRHRDLTGALPPQHSALEEINRSARELYQQYNIRISGNNGTARFLTVLVRSMEDWLFKAQKLKRGSGTCETELQAFYHMIPSWLAQVDALMNIIGSSQLHEAENDMEPHFPMVPRDYFKMIQQWILSMNAEVEKSTMHLNEEVTELHRNLTLWVVNLLRYVIADRLCCECPQQQESQMDEELRLQSAHKLQGEAEELVAKMCGLSGSIISCCREIVSAIVRKKRLEKDSEADFEQEELNKLKTESSNWIQVCSFLLSEIKGSPVSFLHLEELRNLFGSEELQLKLKDTIISSAQEGLEADDAKSKKKPITEEETLMVKEKIVFTQGQPSAGTDGRSEGDEATVDMIRYVGRDSNIHLKSLKSDIISVTGREMTASKSSTPFSQKEFEALALLEHLQAQLLETEIRAQNAEQRSEDFEKRLEEALERIQELESELEKRGKVLPEAAPKEGQDQ</sequence>
<dbReference type="EMBL" id="VXAB01008181">
    <property type="protein sequence ID" value="NXJ10988.1"/>
    <property type="molecule type" value="Genomic_DNA"/>
</dbReference>
<dbReference type="Pfam" id="PF10211">
    <property type="entry name" value="Ax_dynein_light"/>
    <property type="match status" value="1"/>
</dbReference>
<feature type="region of interest" description="Disordered" evidence="3">
    <location>
        <begin position="1"/>
        <end position="35"/>
    </location>
</feature>
<dbReference type="OrthoDB" id="1927454at2759"/>
<dbReference type="PANTHER" id="PTHR23052">
    <property type="entry name" value="AXONEMAL DYNEIN LIGHT CHAIN DOMAIN-CONTAINING PROTEIN 1"/>
    <property type="match status" value="1"/>
</dbReference>
<evidence type="ECO:0000313" key="5">
    <source>
        <dbReference type="Proteomes" id="UP000522663"/>
    </source>
</evidence>
<feature type="coiled-coil region" evidence="2">
    <location>
        <begin position="347"/>
        <end position="388"/>
    </location>
</feature>
<dbReference type="PANTHER" id="PTHR23052:SF1">
    <property type="entry name" value="AXONEMAL DYNEIN LIGHT CHAIN DOMAIN-CONTAINING PROTEIN 1"/>
    <property type="match status" value="1"/>
</dbReference>
<feature type="region of interest" description="Disordered" evidence="3">
    <location>
        <begin position="142"/>
        <end position="164"/>
    </location>
</feature>
<dbReference type="GO" id="GO:0005737">
    <property type="term" value="C:cytoplasm"/>
    <property type="evidence" value="ECO:0007669"/>
    <property type="project" value="UniProtKB-ARBA"/>
</dbReference>
<reference evidence="4 5" key="1">
    <citation type="submission" date="2019-09" db="EMBL/GenBank/DDBJ databases">
        <title>Bird 10,000 Genomes (B10K) Project - Family phase.</title>
        <authorList>
            <person name="Zhang G."/>
        </authorList>
    </citation>
    <scope>NUCLEOTIDE SEQUENCE [LARGE SCALE GENOMIC DNA]</scope>
    <source>
        <strain evidence="4">B10K-DU-001-53</strain>
        <tissue evidence="4">Muscle</tissue>
    </source>
</reference>
<protein>
    <submittedName>
        <fullName evidence="4">AXDN1 protein</fullName>
    </submittedName>
</protein>
<keyword evidence="5" id="KW-1185">Reference proteome</keyword>
<name>A0A7K9YMI9_9GALL</name>
<evidence type="ECO:0000256" key="3">
    <source>
        <dbReference type="SAM" id="MobiDB-lite"/>
    </source>
</evidence>
<feature type="non-terminal residue" evidence="4">
    <location>
        <position position="1010"/>
    </location>
</feature>
<dbReference type="InterPro" id="IPR019347">
    <property type="entry name" value="Axonemal_dynein_light_chain"/>
</dbReference>
<evidence type="ECO:0000256" key="1">
    <source>
        <dbReference type="ARBA" id="ARBA00023054"/>
    </source>
</evidence>
<proteinExistence type="predicted"/>
<dbReference type="InterPro" id="IPR052845">
    <property type="entry name" value="Axonemal_dynein_LC_domain"/>
</dbReference>
<dbReference type="AlphaFoldDB" id="A0A7K9YMI9"/>
<accession>A0A7K9YMI9</accession>
<evidence type="ECO:0000313" key="4">
    <source>
        <dbReference type="EMBL" id="NXJ10988.1"/>
    </source>
</evidence>